<protein>
    <recommendedName>
        <fullName evidence="3">Lipoprotein</fullName>
    </recommendedName>
</protein>
<dbReference type="EMBL" id="CP157981">
    <property type="protein sequence ID" value="XBU15029.1"/>
    <property type="molecule type" value="Genomic_DNA"/>
</dbReference>
<accession>A0AAU7SVL2</accession>
<dbReference type="RefSeq" id="WP_349927400.1">
    <property type="nucleotide sequence ID" value="NZ_CP157981.1"/>
</dbReference>
<proteinExistence type="predicted"/>
<evidence type="ECO:0000256" key="1">
    <source>
        <dbReference type="SAM" id="MobiDB-lite"/>
    </source>
</evidence>
<organism evidence="2">
    <name type="scientific">Acinetobacter sp. A1-4-2</name>
    <dbReference type="NCBI Taxonomy" id="3156489"/>
    <lineage>
        <taxon>Bacteria</taxon>
        <taxon>Pseudomonadati</taxon>
        <taxon>Pseudomonadota</taxon>
        <taxon>Gammaproteobacteria</taxon>
        <taxon>Moraxellales</taxon>
        <taxon>Moraxellaceae</taxon>
        <taxon>Acinetobacter</taxon>
    </lineage>
</organism>
<gene>
    <name evidence="2" type="ORF">ABJ384_11310</name>
</gene>
<feature type="region of interest" description="Disordered" evidence="1">
    <location>
        <begin position="199"/>
        <end position="218"/>
    </location>
</feature>
<evidence type="ECO:0000313" key="2">
    <source>
        <dbReference type="EMBL" id="XBU15029.1"/>
    </source>
</evidence>
<evidence type="ECO:0008006" key="3">
    <source>
        <dbReference type="Google" id="ProtNLM"/>
    </source>
</evidence>
<sequence length="331" mass="36674">MNFKTFILIVGVGITLHGCTSFNALSSDDSVKNYASAQEMIVQKNINQPNGQAKEYVYSWGAKQNDKETQSLYPRKYLNNYCSAKQGKFTLLYKSSLALVKDVSDKKRLSASGNVKQGIGAYKCVQKNGQSWIASIEPVAERKLNDGSDARAVSLQTRLMSADEAKKFYKNISMTTNAADKKINSNDLGNKKALNKSALQKEAEAKKEADLKKETKLTPELPAAQPLKVVESPQQQQMKFYVAARRDLNSGKNQISACNNAQRAYNYGKLQGTEGTRVYTESGMLVARCLTSVPSYSNRFSNSKAQATRVLQNLAVNYNHSGAKNMLRQMK</sequence>
<name>A0AAU7SVL2_9GAMM</name>
<reference evidence="2" key="1">
    <citation type="submission" date="2024-06" db="EMBL/GenBank/DDBJ databases">
        <authorList>
            <person name="Song Z."/>
        </authorList>
    </citation>
    <scope>NUCLEOTIDE SEQUENCE</scope>
    <source>
        <strain evidence="2">A1-4-2</strain>
    </source>
</reference>
<dbReference type="AlphaFoldDB" id="A0AAU7SVL2"/>
<feature type="compositionally biased region" description="Basic and acidic residues" evidence="1">
    <location>
        <begin position="199"/>
        <end position="217"/>
    </location>
</feature>